<gene>
    <name evidence="5" type="ORF">KK062_19030</name>
</gene>
<dbReference type="RefSeq" id="WP_254085925.1">
    <property type="nucleotide sequence ID" value="NZ_JAHESE010000021.1"/>
</dbReference>
<feature type="domain" description="HTH hxlR-type" evidence="4">
    <location>
        <begin position="11"/>
        <end position="113"/>
    </location>
</feature>
<keyword evidence="6" id="KW-1185">Reference proteome</keyword>
<reference evidence="5 6" key="1">
    <citation type="submission" date="2021-05" db="EMBL/GenBank/DDBJ databases">
        <title>A Polyphasic approach of four new species of the genus Ohtaekwangia: Ohtaekwangia histidinii sp. nov., Ohtaekwangia cretensis sp. nov., Ohtaekwangia indiensis sp. nov., Ohtaekwangia reichenbachii sp. nov. from diverse environment.</title>
        <authorList>
            <person name="Octaviana S."/>
        </authorList>
    </citation>
    <scope>NUCLEOTIDE SEQUENCE [LARGE SCALE GENOMIC DNA]</scope>
    <source>
        <strain evidence="5 6">PWU5</strain>
    </source>
</reference>
<proteinExistence type="predicted"/>
<evidence type="ECO:0000259" key="4">
    <source>
        <dbReference type="PROSITE" id="PS51118"/>
    </source>
</evidence>
<evidence type="ECO:0000256" key="2">
    <source>
        <dbReference type="ARBA" id="ARBA00023125"/>
    </source>
</evidence>
<name>A0AAP2E1I3_9BACT</name>
<evidence type="ECO:0000313" key="6">
    <source>
        <dbReference type="Proteomes" id="UP001319080"/>
    </source>
</evidence>
<sequence>MPRTLPKHATAEDMKYVQDTLYVISGKWKMMIILAICAGNNRFKEIQRAIPDITPRMLSKELKELEQNKLVVRRVYDESPVLIEYSTTPYCKSFGAIIHEMIRWGREHRRVVKASLAND</sequence>
<dbReference type="InterPro" id="IPR036388">
    <property type="entry name" value="WH-like_DNA-bd_sf"/>
</dbReference>
<dbReference type="PANTHER" id="PTHR33204">
    <property type="entry name" value="TRANSCRIPTIONAL REGULATOR, MARR FAMILY"/>
    <property type="match status" value="1"/>
</dbReference>
<evidence type="ECO:0000256" key="3">
    <source>
        <dbReference type="ARBA" id="ARBA00023163"/>
    </source>
</evidence>
<dbReference type="PROSITE" id="PS51118">
    <property type="entry name" value="HTH_HXLR"/>
    <property type="match status" value="1"/>
</dbReference>
<dbReference type="InterPro" id="IPR036390">
    <property type="entry name" value="WH_DNA-bd_sf"/>
</dbReference>
<organism evidence="5 6">
    <name type="scientific">Dawidia cretensis</name>
    <dbReference type="NCBI Taxonomy" id="2782350"/>
    <lineage>
        <taxon>Bacteria</taxon>
        <taxon>Pseudomonadati</taxon>
        <taxon>Bacteroidota</taxon>
        <taxon>Cytophagia</taxon>
        <taxon>Cytophagales</taxon>
        <taxon>Chryseotaleaceae</taxon>
        <taxon>Dawidia</taxon>
    </lineage>
</organism>
<evidence type="ECO:0000313" key="5">
    <source>
        <dbReference type="EMBL" id="MBT1710349.1"/>
    </source>
</evidence>
<protein>
    <submittedName>
        <fullName evidence="5">Helix-turn-helix transcriptional regulator</fullName>
    </submittedName>
</protein>
<keyword evidence="2" id="KW-0238">DNA-binding</keyword>
<dbReference type="EMBL" id="JAHESE010000021">
    <property type="protein sequence ID" value="MBT1710349.1"/>
    <property type="molecule type" value="Genomic_DNA"/>
</dbReference>
<dbReference type="Proteomes" id="UP001319080">
    <property type="component" value="Unassembled WGS sequence"/>
</dbReference>
<keyword evidence="3" id="KW-0804">Transcription</keyword>
<dbReference type="PANTHER" id="PTHR33204:SF29">
    <property type="entry name" value="TRANSCRIPTIONAL REGULATOR"/>
    <property type="match status" value="1"/>
</dbReference>
<dbReference type="AlphaFoldDB" id="A0AAP2E1I3"/>
<dbReference type="Gene3D" id="1.10.10.10">
    <property type="entry name" value="Winged helix-like DNA-binding domain superfamily/Winged helix DNA-binding domain"/>
    <property type="match status" value="1"/>
</dbReference>
<dbReference type="Pfam" id="PF01638">
    <property type="entry name" value="HxlR"/>
    <property type="match status" value="1"/>
</dbReference>
<dbReference type="GO" id="GO:0003677">
    <property type="term" value="F:DNA binding"/>
    <property type="evidence" value="ECO:0007669"/>
    <property type="project" value="UniProtKB-KW"/>
</dbReference>
<accession>A0AAP2E1I3</accession>
<comment type="caution">
    <text evidence="5">The sequence shown here is derived from an EMBL/GenBank/DDBJ whole genome shotgun (WGS) entry which is preliminary data.</text>
</comment>
<dbReference type="SUPFAM" id="SSF46785">
    <property type="entry name" value="Winged helix' DNA-binding domain"/>
    <property type="match status" value="1"/>
</dbReference>
<dbReference type="InterPro" id="IPR002577">
    <property type="entry name" value="HTH_HxlR"/>
</dbReference>
<evidence type="ECO:0000256" key="1">
    <source>
        <dbReference type="ARBA" id="ARBA00023015"/>
    </source>
</evidence>
<keyword evidence="1" id="KW-0805">Transcription regulation</keyword>